<protein>
    <recommendedName>
        <fullName evidence="3">Cyclic nucleotide-binding domain-containing protein</fullName>
    </recommendedName>
</protein>
<gene>
    <name evidence="4" type="ORF">PHYPSEUDO_003220</name>
</gene>
<feature type="compositionally biased region" description="Polar residues" evidence="1">
    <location>
        <begin position="12"/>
        <end position="27"/>
    </location>
</feature>
<feature type="region of interest" description="Disordered" evidence="1">
    <location>
        <begin position="1"/>
        <end position="29"/>
    </location>
</feature>
<dbReference type="Pfam" id="PF00027">
    <property type="entry name" value="cNMP_binding"/>
    <property type="match status" value="1"/>
</dbReference>
<dbReference type="GO" id="GO:0003254">
    <property type="term" value="P:regulation of membrane depolarization"/>
    <property type="evidence" value="ECO:0007669"/>
    <property type="project" value="TreeGrafter"/>
</dbReference>
<reference evidence="4" key="1">
    <citation type="submission" date="2021-02" db="EMBL/GenBank/DDBJ databases">
        <authorList>
            <person name="Palmer J.M."/>
        </authorList>
    </citation>
    <scope>NUCLEOTIDE SEQUENCE</scope>
    <source>
        <strain evidence="4">SCRP734</strain>
    </source>
</reference>
<feature type="compositionally biased region" description="Polar residues" evidence="1">
    <location>
        <begin position="187"/>
        <end position="197"/>
    </location>
</feature>
<feature type="compositionally biased region" description="Polar residues" evidence="1">
    <location>
        <begin position="1216"/>
        <end position="1228"/>
    </location>
</feature>
<dbReference type="GO" id="GO:0005249">
    <property type="term" value="F:voltage-gated potassium channel activity"/>
    <property type="evidence" value="ECO:0007669"/>
    <property type="project" value="TreeGrafter"/>
</dbReference>
<sequence length="1253" mass="139066">MSEADPPLEVNVVNSGHNHEPTTTTDPTPLFSGLIENFPSTGSPAEHSRRHSTQLGSGVVYPIAEVTGETTARNSIGTGRRRSVSTRGIAGTPASAPPTWTALSSSLRRSVSDIRGHTEALNRTPISPPKETPYEEMMERFQIRQLQRTPSNMTIGLDGDFAGTPSAGHTARTPRQEHYLRPRLSARNVSDHVSTTPDLGSRTGSFLNFQLRSSLIGGGHPPLESGTSSAQLTEQYALAHGGLPEPIARKSTWTASFEKTLLHVWRRRLAKAISPYSRISQARFAVILAATVIYVLWFPVELAFPGQHEHAHIETTIGVLLGLDVLVTLRTSYVTETGTMVVSPWSIVWHYLKTRFVMDSLIAVSLLAHVNTNNFGGQWMSFLLGGLNLERLAYITRFVRMIWLIRANQSGIGNNFWAWLLYSRYSHLFRIAGIVVMVICIAHYIACIWTMLLAEGRGFEDTTVSWRDQYSESFYAALLLMQGEGVQTETAAQNLFASLSVVLGSIVLAVVFGHVAILVSNFNANTTSYQRKMEEVFGMTAKLQLPVPLRERIREYYEHLWHEYECLDGEIVQFSKGLSHSLGLEVVLFKYMEVVMHVPFWKDCTPDFQKQLMLHLDVRVYLPNDFIMRQGEVGVEFYMINRGYCELGCDLNRFERVTTTTLAAGRNGFTIGRSNSGITARRRTVAMSGNQMDDGNRQSSYELDAVQRRHYQIGGRGGKGKELLIFRGKAFGDMALLMNYERAADVRAVTHVELCVLSRERFQTVLAKYPEDRHRVVIDMLVSYMQSYEASKSCCPLLELVRKVYSPAAITKACAKAGGHPPLVPPTLTINQAADKIYKAINTEANDSTLKFGVGVNIRDKLVALRERRREKRGQKPQSGATSSAKSTPVNGKSKSRLESAGHLDSGGRTYSERVSDSGSVAQPLQNTIGATEDQEPSQTVAALSLQERLRQMEEREVAILQGLKELQGSFKVLRARQMTTTPVLDRKRAAPGDDSTVGKTSGSARVPLLRRVGSFVAATSGRNLDSKNQGQSAKLSPTRYADKLFSQPTSSLQTLAQSSNRPHPVHRQHQISRARDSFTFTSEIEPHHSVIESSPANHPPSEAVASPNAEGARTLEQQLAPSQPSVEAAPVELNRRMLFQRMASRSLRVLEQAVQPRTDSVPVARAGSQTRRSTFQRTHSQSLRTLTDALGTQPRPRNSLASAQMRVLKRMDSFVSDTSDPVNNKASPTRYADALFRRRSTDSLKEEGWESK</sequence>
<dbReference type="Proteomes" id="UP000694044">
    <property type="component" value="Unassembled WGS sequence"/>
</dbReference>
<dbReference type="InterPro" id="IPR051413">
    <property type="entry name" value="K/Na_HCN_channel"/>
</dbReference>
<evidence type="ECO:0000256" key="1">
    <source>
        <dbReference type="SAM" id="MobiDB-lite"/>
    </source>
</evidence>
<feature type="transmembrane region" description="Helical" evidence="2">
    <location>
        <begin position="428"/>
        <end position="452"/>
    </location>
</feature>
<feature type="compositionally biased region" description="Polar residues" evidence="1">
    <location>
        <begin position="1049"/>
        <end position="1062"/>
    </location>
</feature>
<dbReference type="AlphaFoldDB" id="A0A8T1VRS1"/>
<evidence type="ECO:0000256" key="2">
    <source>
        <dbReference type="SAM" id="Phobius"/>
    </source>
</evidence>
<feature type="region of interest" description="Disordered" evidence="1">
    <location>
        <begin position="76"/>
        <end position="101"/>
    </location>
</feature>
<feature type="domain" description="Cyclic nucleotide-binding" evidence="3">
    <location>
        <begin position="600"/>
        <end position="783"/>
    </location>
</feature>
<dbReference type="EMBL" id="JAGDFM010000163">
    <property type="protein sequence ID" value="KAG7383927.1"/>
    <property type="molecule type" value="Genomic_DNA"/>
</dbReference>
<dbReference type="PROSITE" id="PS50042">
    <property type="entry name" value="CNMP_BINDING_3"/>
    <property type="match status" value="1"/>
</dbReference>
<dbReference type="OrthoDB" id="421226at2759"/>
<organism evidence="4 5">
    <name type="scientific">Phytophthora pseudosyringae</name>
    <dbReference type="NCBI Taxonomy" id="221518"/>
    <lineage>
        <taxon>Eukaryota</taxon>
        <taxon>Sar</taxon>
        <taxon>Stramenopiles</taxon>
        <taxon>Oomycota</taxon>
        <taxon>Peronosporomycetes</taxon>
        <taxon>Peronosporales</taxon>
        <taxon>Peronosporaceae</taxon>
        <taxon>Phytophthora</taxon>
    </lineage>
</organism>
<feature type="region of interest" description="Disordered" evidence="1">
    <location>
        <begin position="1161"/>
        <end position="1199"/>
    </location>
</feature>
<evidence type="ECO:0000313" key="4">
    <source>
        <dbReference type="EMBL" id="KAG7383927.1"/>
    </source>
</evidence>
<feature type="region of interest" description="Disordered" evidence="1">
    <location>
        <begin position="1049"/>
        <end position="1073"/>
    </location>
</feature>
<evidence type="ECO:0000313" key="5">
    <source>
        <dbReference type="Proteomes" id="UP000694044"/>
    </source>
</evidence>
<feature type="region of interest" description="Disordered" evidence="1">
    <location>
        <begin position="1216"/>
        <end position="1235"/>
    </location>
</feature>
<dbReference type="GO" id="GO:0098855">
    <property type="term" value="C:HCN channel complex"/>
    <property type="evidence" value="ECO:0007669"/>
    <property type="project" value="TreeGrafter"/>
</dbReference>
<feature type="region of interest" description="Disordered" evidence="1">
    <location>
        <begin position="1091"/>
        <end position="1113"/>
    </location>
</feature>
<dbReference type="PANTHER" id="PTHR45689">
    <property type="entry name" value="I[[H]] CHANNEL, ISOFORM E"/>
    <property type="match status" value="1"/>
</dbReference>
<feature type="compositionally biased region" description="Basic residues" evidence="1">
    <location>
        <begin position="1064"/>
        <end position="1073"/>
    </location>
</feature>
<dbReference type="PANTHER" id="PTHR45689:SF5">
    <property type="entry name" value="I[[H]] CHANNEL, ISOFORM E"/>
    <property type="match status" value="1"/>
</dbReference>
<feature type="compositionally biased region" description="Polar residues" evidence="1">
    <location>
        <begin position="876"/>
        <end position="893"/>
    </location>
</feature>
<keyword evidence="5" id="KW-1185">Reference proteome</keyword>
<keyword evidence="2" id="KW-0472">Membrane</keyword>
<dbReference type="InterPro" id="IPR000595">
    <property type="entry name" value="cNMP-bd_dom"/>
</dbReference>
<dbReference type="CDD" id="cd00038">
    <property type="entry name" value="CAP_ED"/>
    <property type="match status" value="1"/>
</dbReference>
<keyword evidence="2" id="KW-0812">Transmembrane</keyword>
<proteinExistence type="predicted"/>
<name>A0A8T1VRS1_9STRA</name>
<comment type="caution">
    <text evidence="4">The sequence shown here is derived from an EMBL/GenBank/DDBJ whole genome shotgun (WGS) entry which is preliminary data.</text>
</comment>
<evidence type="ECO:0000259" key="3">
    <source>
        <dbReference type="PROSITE" id="PS50042"/>
    </source>
</evidence>
<feature type="region of interest" description="Disordered" evidence="1">
    <location>
        <begin position="159"/>
        <end position="197"/>
    </location>
</feature>
<accession>A0A8T1VRS1</accession>
<feature type="transmembrane region" description="Helical" evidence="2">
    <location>
        <begin position="495"/>
        <end position="522"/>
    </location>
</feature>
<feature type="region of interest" description="Disordered" evidence="1">
    <location>
        <begin position="866"/>
        <end position="921"/>
    </location>
</feature>
<keyword evidence="2" id="KW-1133">Transmembrane helix</keyword>
<feature type="compositionally biased region" description="Polar residues" evidence="1">
    <location>
        <begin position="1168"/>
        <end position="1186"/>
    </location>
</feature>
<dbReference type="GO" id="GO:0035725">
    <property type="term" value="P:sodium ion transmembrane transport"/>
    <property type="evidence" value="ECO:0007669"/>
    <property type="project" value="TreeGrafter"/>
</dbReference>